<organism evidence="2 3">
    <name type="scientific">Arthrobacter hankyongi</name>
    <dbReference type="NCBI Taxonomy" id="2904801"/>
    <lineage>
        <taxon>Bacteria</taxon>
        <taxon>Bacillati</taxon>
        <taxon>Actinomycetota</taxon>
        <taxon>Actinomycetes</taxon>
        <taxon>Micrococcales</taxon>
        <taxon>Micrococcaceae</taxon>
        <taxon>Arthrobacter</taxon>
    </lineage>
</organism>
<keyword evidence="3" id="KW-1185">Reference proteome</keyword>
<dbReference type="RefSeq" id="WP_237823648.1">
    <property type="nucleotide sequence ID" value="NZ_JAKLTQ010000016.1"/>
</dbReference>
<comment type="caution">
    <text evidence="2">The sequence shown here is derived from an EMBL/GenBank/DDBJ whole genome shotgun (WGS) entry which is preliminary data.</text>
</comment>
<gene>
    <name evidence="2" type="ORF">LVY72_17730</name>
</gene>
<dbReference type="EMBL" id="JAKLTQ010000016">
    <property type="protein sequence ID" value="MCG2623738.1"/>
    <property type="molecule type" value="Genomic_DNA"/>
</dbReference>
<reference evidence="2" key="1">
    <citation type="submission" date="2022-01" db="EMBL/GenBank/DDBJ databases">
        <authorList>
            <person name="Jo J.-H."/>
            <person name="Im W.-T."/>
        </authorList>
    </citation>
    <scope>NUCLEOTIDE SEQUENCE</scope>
    <source>
        <strain evidence="2">I2-34</strain>
    </source>
</reference>
<name>A0ABS9LAM5_9MICC</name>
<evidence type="ECO:0000256" key="1">
    <source>
        <dbReference type="SAM" id="MobiDB-lite"/>
    </source>
</evidence>
<evidence type="ECO:0000313" key="2">
    <source>
        <dbReference type="EMBL" id="MCG2623738.1"/>
    </source>
</evidence>
<sequence length="205" mass="22026">MSITKRILARYRARTGSLVQVDAPAAVAPMAIHNAGHVMACLVTGQTFRFASAETCRGVPLGLRKQSDNLLWEAVCLAGLVAEATAGQPGLSDEALLERIRNEDQPDDSEFHRPEGSNRPFEEQSGAVLALAIVSANWQDIVMIALALARSGRPMSRAELLREVRNKRGADLGSQFERWRSAIAVTRPLGGTGRSILNGSGGEIP</sequence>
<accession>A0ABS9LAM5</accession>
<feature type="region of interest" description="Disordered" evidence="1">
    <location>
        <begin position="102"/>
        <end position="121"/>
    </location>
</feature>
<evidence type="ECO:0000313" key="3">
    <source>
        <dbReference type="Proteomes" id="UP001165368"/>
    </source>
</evidence>
<dbReference type="Proteomes" id="UP001165368">
    <property type="component" value="Unassembled WGS sequence"/>
</dbReference>
<proteinExistence type="predicted"/>
<protein>
    <submittedName>
        <fullName evidence="2">Uncharacterized protein</fullName>
    </submittedName>
</protein>